<proteinExistence type="predicted"/>
<keyword evidence="2" id="KW-0732">Signal</keyword>
<protein>
    <submittedName>
        <fullName evidence="5">Uncharacterized protein LOC113794422</fullName>
    </submittedName>
</protein>
<dbReference type="PROSITE" id="PS00636">
    <property type="entry name" value="DNAJ_1"/>
    <property type="match status" value="1"/>
</dbReference>
<dbReference type="InterPro" id="IPR008971">
    <property type="entry name" value="HSP40/DnaJ_pept-bd"/>
</dbReference>
<feature type="domain" description="J" evidence="3">
    <location>
        <begin position="17"/>
        <end position="81"/>
    </location>
</feature>
<dbReference type="GO" id="GO:0042026">
    <property type="term" value="P:protein refolding"/>
    <property type="evidence" value="ECO:0007669"/>
    <property type="project" value="TreeGrafter"/>
</dbReference>
<reference evidence="5" key="1">
    <citation type="submission" date="2025-08" db="UniProtKB">
        <authorList>
            <consortium name="RefSeq"/>
        </authorList>
    </citation>
    <scope>IDENTIFICATION</scope>
    <source>
        <strain evidence="5">Airmid</strain>
    </source>
</reference>
<dbReference type="AlphaFoldDB" id="A0A6P6Y736"/>
<evidence type="ECO:0000313" key="4">
    <source>
        <dbReference type="Proteomes" id="UP000515146"/>
    </source>
</evidence>
<dbReference type="PRINTS" id="PR00625">
    <property type="entry name" value="JDOMAIN"/>
</dbReference>
<name>A0A6P6Y736_DERPT</name>
<keyword evidence="1" id="KW-0143">Chaperone</keyword>
<dbReference type="InterPro" id="IPR036869">
    <property type="entry name" value="J_dom_sf"/>
</dbReference>
<dbReference type="SUPFAM" id="SSF46565">
    <property type="entry name" value="Chaperone J-domain"/>
    <property type="match status" value="1"/>
</dbReference>
<feature type="chain" id="PRO_5028190318" evidence="2">
    <location>
        <begin position="17"/>
        <end position="135"/>
    </location>
</feature>
<dbReference type="PROSITE" id="PS50076">
    <property type="entry name" value="DNAJ_2"/>
    <property type="match status" value="1"/>
</dbReference>
<organism evidence="4 5">
    <name type="scientific">Dermatophagoides pteronyssinus</name>
    <name type="common">European house dust mite</name>
    <dbReference type="NCBI Taxonomy" id="6956"/>
    <lineage>
        <taxon>Eukaryota</taxon>
        <taxon>Metazoa</taxon>
        <taxon>Ecdysozoa</taxon>
        <taxon>Arthropoda</taxon>
        <taxon>Chelicerata</taxon>
        <taxon>Arachnida</taxon>
        <taxon>Acari</taxon>
        <taxon>Acariformes</taxon>
        <taxon>Sarcoptiformes</taxon>
        <taxon>Astigmata</taxon>
        <taxon>Psoroptidia</taxon>
        <taxon>Analgoidea</taxon>
        <taxon>Pyroglyphidae</taxon>
        <taxon>Dermatophagoidinae</taxon>
        <taxon>Dermatophagoides</taxon>
    </lineage>
</organism>
<accession>A0A6P6Y736</accession>
<keyword evidence="4" id="KW-1185">Reference proteome</keyword>
<dbReference type="InterPro" id="IPR018253">
    <property type="entry name" value="DnaJ_domain_CS"/>
</dbReference>
<evidence type="ECO:0000259" key="3">
    <source>
        <dbReference type="PROSITE" id="PS50076"/>
    </source>
</evidence>
<dbReference type="PANTHER" id="PTHR43096">
    <property type="entry name" value="DNAJ HOMOLOG 1, MITOCHONDRIAL-RELATED"/>
    <property type="match status" value="1"/>
</dbReference>
<evidence type="ECO:0000256" key="2">
    <source>
        <dbReference type="SAM" id="SignalP"/>
    </source>
</evidence>
<dbReference type="Gene3D" id="1.10.287.110">
    <property type="entry name" value="DnaJ domain"/>
    <property type="match status" value="1"/>
</dbReference>
<sequence length="135" mass="15290">MWRLLTLLLLACFGDASYYEVLGVDKRASIGEIKSAFQKLTKKYHPDINKSADANERFAEIREAYSVLSDEKKRAVYNRFGKEGLKEEDYSENSLWSREENNLVYQLSVSLDEALLGVDTTIPHVDGRTLPALAA</sequence>
<dbReference type="RefSeq" id="XP_027200344.1">
    <property type="nucleotide sequence ID" value="XM_027344543.1"/>
</dbReference>
<evidence type="ECO:0000256" key="1">
    <source>
        <dbReference type="ARBA" id="ARBA00023186"/>
    </source>
</evidence>
<dbReference type="Pfam" id="PF00226">
    <property type="entry name" value="DnaJ"/>
    <property type="match status" value="1"/>
</dbReference>
<dbReference type="SMART" id="SM00271">
    <property type="entry name" value="DnaJ"/>
    <property type="match status" value="1"/>
</dbReference>
<dbReference type="OMA" id="GEEXVFI"/>
<dbReference type="Gene3D" id="2.60.260.20">
    <property type="entry name" value="Urease metallochaperone UreE, N-terminal domain"/>
    <property type="match status" value="1"/>
</dbReference>
<gene>
    <name evidence="5" type="primary">LOC113794422</name>
</gene>
<feature type="signal peptide" evidence="2">
    <location>
        <begin position="1"/>
        <end position="16"/>
    </location>
</feature>
<dbReference type="FunCoup" id="A0A6P6Y736">
    <property type="interactions" value="19"/>
</dbReference>
<dbReference type="PANTHER" id="PTHR43096:SF52">
    <property type="entry name" value="DNAJ HOMOLOG 1, MITOCHONDRIAL-RELATED"/>
    <property type="match status" value="1"/>
</dbReference>
<evidence type="ECO:0000313" key="5">
    <source>
        <dbReference type="RefSeq" id="XP_027200344.1"/>
    </source>
</evidence>
<dbReference type="OrthoDB" id="10250354at2759"/>
<dbReference type="InterPro" id="IPR001623">
    <property type="entry name" value="DnaJ_domain"/>
</dbReference>
<dbReference type="Proteomes" id="UP000515146">
    <property type="component" value="Unplaced"/>
</dbReference>
<dbReference type="CDD" id="cd06257">
    <property type="entry name" value="DnaJ"/>
    <property type="match status" value="1"/>
</dbReference>
<dbReference type="InParanoid" id="A0A6P6Y736"/>
<dbReference type="KEGG" id="dpte:113794422"/>
<dbReference type="SUPFAM" id="SSF49493">
    <property type="entry name" value="HSP40/DnaJ peptide-binding domain"/>
    <property type="match status" value="1"/>
</dbReference>
<dbReference type="GO" id="GO:0051082">
    <property type="term" value="F:unfolded protein binding"/>
    <property type="evidence" value="ECO:0007669"/>
    <property type="project" value="InterPro"/>
</dbReference>
<dbReference type="GO" id="GO:0005737">
    <property type="term" value="C:cytoplasm"/>
    <property type="evidence" value="ECO:0007669"/>
    <property type="project" value="TreeGrafter"/>
</dbReference>